<organism evidence="2 3">
    <name type="scientific">Inquilinus ginsengisoli</name>
    <dbReference type="NCBI Taxonomy" id="363840"/>
    <lineage>
        <taxon>Bacteria</taxon>
        <taxon>Pseudomonadati</taxon>
        <taxon>Pseudomonadota</taxon>
        <taxon>Alphaproteobacteria</taxon>
        <taxon>Rhodospirillales</taxon>
        <taxon>Rhodospirillaceae</taxon>
        <taxon>Inquilinus</taxon>
    </lineage>
</organism>
<protein>
    <recommendedName>
        <fullName evidence="4">Type II toxin-antitoxin system VapC family toxin</fullName>
    </recommendedName>
</protein>
<dbReference type="InterPro" id="IPR011008">
    <property type="entry name" value="Dimeric_a/b-barrel"/>
</dbReference>
<dbReference type="RefSeq" id="WP_309792619.1">
    <property type="nucleotide sequence ID" value="NZ_JAVDPW010000002.1"/>
</dbReference>
<feature type="region of interest" description="Disordered" evidence="1">
    <location>
        <begin position="35"/>
        <end position="54"/>
    </location>
</feature>
<evidence type="ECO:0000256" key="1">
    <source>
        <dbReference type="SAM" id="MobiDB-lite"/>
    </source>
</evidence>
<comment type="caution">
    <text evidence="2">The sequence shown here is derived from an EMBL/GenBank/DDBJ whole genome shotgun (WGS) entry which is preliminary data.</text>
</comment>
<dbReference type="Proteomes" id="UP001262410">
    <property type="component" value="Unassembled WGS sequence"/>
</dbReference>
<evidence type="ECO:0000313" key="2">
    <source>
        <dbReference type="EMBL" id="MDR6288609.1"/>
    </source>
</evidence>
<evidence type="ECO:0008006" key="4">
    <source>
        <dbReference type="Google" id="ProtNLM"/>
    </source>
</evidence>
<dbReference type="SUPFAM" id="SSF54909">
    <property type="entry name" value="Dimeric alpha+beta barrel"/>
    <property type="match status" value="1"/>
</dbReference>
<name>A0ABU1JJ12_9PROT</name>
<dbReference type="SUPFAM" id="SSF88723">
    <property type="entry name" value="PIN domain-like"/>
    <property type="match status" value="1"/>
</dbReference>
<sequence>MANASGQDEAGALRGLGSAHTTPPASADLAELAASNTRSLRAQPGGEALITDGPHLGSKEYMGGFQALEAADLDTAAARRNATLHVPDPRPIRDGLIAATALVHGLTVVTRNTADFDPTGVRTLNPWLP</sequence>
<evidence type="ECO:0000313" key="3">
    <source>
        <dbReference type="Proteomes" id="UP001262410"/>
    </source>
</evidence>
<reference evidence="2 3" key="1">
    <citation type="submission" date="2023-07" db="EMBL/GenBank/DDBJ databases">
        <title>Sorghum-associated microbial communities from plants grown in Nebraska, USA.</title>
        <authorList>
            <person name="Schachtman D."/>
        </authorList>
    </citation>
    <scope>NUCLEOTIDE SEQUENCE [LARGE SCALE GENOMIC DNA]</scope>
    <source>
        <strain evidence="2 3">584</strain>
    </source>
</reference>
<feature type="region of interest" description="Disordered" evidence="1">
    <location>
        <begin position="1"/>
        <end position="28"/>
    </location>
</feature>
<dbReference type="EMBL" id="JAVDPW010000002">
    <property type="protein sequence ID" value="MDR6288609.1"/>
    <property type="molecule type" value="Genomic_DNA"/>
</dbReference>
<gene>
    <name evidence="2" type="ORF">E9232_001116</name>
</gene>
<dbReference type="InterPro" id="IPR029060">
    <property type="entry name" value="PIN-like_dom_sf"/>
</dbReference>
<proteinExistence type="predicted"/>
<accession>A0ABU1JJ12</accession>
<keyword evidence="3" id="KW-1185">Reference proteome</keyword>
<dbReference type="Gene3D" id="3.40.50.1010">
    <property type="entry name" value="5'-nuclease"/>
    <property type="match status" value="1"/>
</dbReference>